<evidence type="ECO:0000256" key="8">
    <source>
        <dbReference type="ARBA" id="ARBA00074396"/>
    </source>
</evidence>
<organism evidence="10 11">
    <name type="scientific">Siccibacter turicensis</name>
    <dbReference type="NCBI Taxonomy" id="357233"/>
    <lineage>
        <taxon>Bacteria</taxon>
        <taxon>Pseudomonadati</taxon>
        <taxon>Pseudomonadota</taxon>
        <taxon>Gammaproteobacteria</taxon>
        <taxon>Enterobacterales</taxon>
        <taxon>Enterobacteriaceae</taxon>
        <taxon>Siccibacter</taxon>
    </lineage>
</organism>
<keyword evidence="3" id="KW-0448">Lipopolysaccharide biosynthesis</keyword>
<dbReference type="Gene3D" id="3.40.50.2000">
    <property type="entry name" value="Glycogen Phosphorylase B"/>
    <property type="match status" value="2"/>
</dbReference>
<dbReference type="InterPro" id="IPR011916">
    <property type="entry name" value="LipoPS_heptosylTferase-III"/>
</dbReference>
<dbReference type="InterPro" id="IPR051199">
    <property type="entry name" value="LPS_LOS_Heptosyltrfase"/>
</dbReference>
<proteinExistence type="inferred from homology"/>
<evidence type="ECO:0000256" key="6">
    <source>
        <dbReference type="ARBA" id="ARBA00051369"/>
    </source>
</evidence>
<reference evidence="10 11" key="1">
    <citation type="submission" date="2018-03" db="EMBL/GenBank/DDBJ databases">
        <title>Draft genome sequence of the first documented clinical Siccibacter turicensis isolate in Austria.</title>
        <authorList>
            <person name="Lepuschitz S."/>
            <person name="Pekard-Amenitsch S."/>
            <person name="Haunold R."/>
            <person name="Schill S."/>
            <person name="Mach R."/>
            <person name="Allerberger F."/>
            <person name="Ruppitsch W."/>
            <person name="Forsythe S.J."/>
        </authorList>
    </citation>
    <scope>NUCLEOTIDE SEQUENCE [LARGE SCALE GENOMIC DNA]</scope>
    <source>
        <strain evidence="10 11">6100069499-17</strain>
    </source>
</reference>
<gene>
    <name evidence="10" type="ORF">C7G83_18250</name>
</gene>
<dbReference type="CDD" id="cd03789">
    <property type="entry name" value="GT9_LPS_heptosyltransferase"/>
    <property type="match status" value="1"/>
</dbReference>
<protein>
    <recommendedName>
        <fullName evidence="8">Lipopolysaccharide heptosyltransferase 3</fullName>
        <ecNumber evidence="7">2.4.99.25</ecNumber>
    </recommendedName>
    <alternativeName>
        <fullName evidence="9">ADP-heptose:lipopolysaccharide heptosyltransferase III</fullName>
    </alternativeName>
</protein>
<name>A0A2P8VF43_9ENTR</name>
<dbReference type="GO" id="GO:0005829">
    <property type="term" value="C:cytosol"/>
    <property type="evidence" value="ECO:0007669"/>
    <property type="project" value="TreeGrafter"/>
</dbReference>
<evidence type="ECO:0000256" key="1">
    <source>
        <dbReference type="ARBA" id="ARBA00022676"/>
    </source>
</evidence>
<dbReference type="STRING" id="1388748.GCA_000463155_00087"/>
<dbReference type="PANTHER" id="PTHR30160:SF1">
    <property type="entry name" value="LIPOPOLYSACCHARIDE 1,2-N-ACETYLGLUCOSAMINETRANSFERASE-RELATED"/>
    <property type="match status" value="1"/>
</dbReference>
<dbReference type="NCBIfam" id="TIGR02201">
    <property type="entry name" value="heptsyl_trn_III"/>
    <property type="match status" value="1"/>
</dbReference>
<comment type="catalytic activity">
    <reaction evidence="6">
        <text>an L-alpha-D-Hep-(1-&gt;3)-4-O-phospho-L-alpha-D-Hep-(1-&gt;5)-[alpha-Kdo-(2-&gt;4)]-alpha-Kdo-(2-&gt;6)-lipid A + ADP-L-glycero-beta-D-manno-heptose = an L-alpha-D-Hep-(1-&gt;7)-L-alpha-D-Hep-(1-&gt;3)-4-O-phospho-L-alpha-D-Hep-(1-&gt;5)-[alpha-Kdo-(2-&gt;4)]-alpha-Kdo-(2-&gt;6)-lipid A + ADP + H(+)</text>
        <dbReference type="Rhea" id="RHEA:74095"/>
        <dbReference type="ChEBI" id="CHEBI:15378"/>
        <dbReference type="ChEBI" id="CHEBI:61506"/>
        <dbReference type="ChEBI" id="CHEBI:193070"/>
        <dbReference type="ChEBI" id="CHEBI:193071"/>
        <dbReference type="ChEBI" id="CHEBI:456216"/>
        <dbReference type="EC" id="2.4.99.25"/>
    </reaction>
</comment>
<dbReference type="PANTHER" id="PTHR30160">
    <property type="entry name" value="TETRAACYLDISACCHARIDE 4'-KINASE-RELATED"/>
    <property type="match status" value="1"/>
</dbReference>
<evidence type="ECO:0000256" key="3">
    <source>
        <dbReference type="ARBA" id="ARBA00022985"/>
    </source>
</evidence>
<dbReference type="InterPro" id="IPR002201">
    <property type="entry name" value="Glyco_trans_9"/>
</dbReference>
<comment type="similarity">
    <text evidence="4">Belongs to the glycosyltransferase 9 family.</text>
</comment>
<keyword evidence="2 10" id="KW-0808">Transferase</keyword>
<comment type="catalytic activity">
    <reaction evidence="5">
        <text>L-alpha-D-Hep-(1-&gt;3)-4-O-phospho-L-alpha-D-Hep-(1-&gt;5)-[alpha-Kdo-(2-&gt;4)]-alpha-Kdo-(2-&gt;6)-lipid A (E. coli) + ADP-L-glycero-beta-D-manno-heptose = L-alpha-D-Hep-(1-&gt;7)-L-alpha-D-Hep-(1-&gt;3)-4-O-phospho-L-alpha-D-Hep-(1-&gt;5)-[alpha-Kdo-(2-&gt;4)]-alpha-Kdo-(2-&gt;6)-lipid A (E. coli) + ADP + H(+)</text>
        <dbReference type="Rhea" id="RHEA:74099"/>
        <dbReference type="ChEBI" id="CHEBI:15378"/>
        <dbReference type="ChEBI" id="CHEBI:61506"/>
        <dbReference type="ChEBI" id="CHEBI:193075"/>
        <dbReference type="ChEBI" id="CHEBI:193076"/>
        <dbReference type="ChEBI" id="CHEBI:456216"/>
        <dbReference type="EC" id="2.4.99.25"/>
    </reaction>
</comment>
<dbReference type="AlphaFoldDB" id="A0A2P8VF43"/>
<dbReference type="SUPFAM" id="SSF53756">
    <property type="entry name" value="UDP-Glycosyltransferase/glycogen phosphorylase"/>
    <property type="match status" value="1"/>
</dbReference>
<sequence length="358" mass="39797">MKKQFKRILVIKMRFHGDMLLTTPVISTLRQHYPDASVDVLLYQDTMPILSENPEINALYGIKNRGAGAGEKIANFVHLLRTLRANHYDLVVNLTDQWIVALLVRGLQAEVKISQDFAQRQSAFWKKSFTHLAPYTGEHVVERNLSVLRPLGIDNPVTETTMSYRPAHWESLRARLDALGVGEHYVVIQPTARQLFKCWDDDKFAQVIDALHARGYEVVMTSGPGADDLACVDNIARQCQVAPAVALAGKTTFPELAALIDHAALFIGVDSAPMHIAAAVKTPIVCLFGATDHVFWRPWSDNAIQFWAGNYQAMPKRSELDRNKKYLSVIPAADVIAATERLLPDAYAPISAARSDAS</sequence>
<evidence type="ECO:0000256" key="7">
    <source>
        <dbReference type="ARBA" id="ARBA00066496"/>
    </source>
</evidence>
<dbReference type="FunFam" id="3.40.50.2000:FF:000191">
    <property type="entry name" value="Lipopolysaccharide core heptosyltransferase RfaQ"/>
    <property type="match status" value="1"/>
</dbReference>
<keyword evidence="1" id="KW-0328">Glycosyltransferase</keyword>
<evidence type="ECO:0000256" key="9">
    <source>
        <dbReference type="ARBA" id="ARBA00075031"/>
    </source>
</evidence>
<accession>A0A2P8VF43</accession>
<dbReference type="OrthoDB" id="9781892at2"/>
<dbReference type="GO" id="GO:0009244">
    <property type="term" value="P:lipopolysaccharide core region biosynthetic process"/>
    <property type="evidence" value="ECO:0007669"/>
    <property type="project" value="TreeGrafter"/>
</dbReference>
<evidence type="ECO:0000256" key="2">
    <source>
        <dbReference type="ARBA" id="ARBA00022679"/>
    </source>
</evidence>
<evidence type="ECO:0000256" key="5">
    <source>
        <dbReference type="ARBA" id="ARBA00051137"/>
    </source>
</evidence>
<dbReference type="GO" id="GO:0008713">
    <property type="term" value="F:ADP-heptose-lipopolysaccharide heptosyltransferase activity"/>
    <property type="evidence" value="ECO:0007669"/>
    <property type="project" value="TreeGrafter"/>
</dbReference>
<keyword evidence="11" id="KW-1185">Reference proteome</keyword>
<dbReference type="EC" id="2.4.99.25" evidence="7"/>
<evidence type="ECO:0000313" key="11">
    <source>
        <dbReference type="Proteomes" id="UP000240212"/>
    </source>
</evidence>
<comment type="caution">
    <text evidence="10">The sequence shown here is derived from an EMBL/GenBank/DDBJ whole genome shotgun (WGS) entry which is preliminary data.</text>
</comment>
<dbReference type="Proteomes" id="UP000240212">
    <property type="component" value="Unassembled WGS sequence"/>
</dbReference>
<dbReference type="EMBL" id="PYEP01000009">
    <property type="protein sequence ID" value="PSN06160.1"/>
    <property type="molecule type" value="Genomic_DNA"/>
</dbReference>
<dbReference type="NCBIfam" id="NF007742">
    <property type="entry name" value="PRK10422.1"/>
    <property type="match status" value="1"/>
</dbReference>
<evidence type="ECO:0000313" key="10">
    <source>
        <dbReference type="EMBL" id="PSN06160.1"/>
    </source>
</evidence>
<dbReference type="RefSeq" id="WP_106878229.1">
    <property type="nucleotide sequence ID" value="NZ_PYEP01000009.1"/>
</dbReference>
<dbReference type="Pfam" id="PF01075">
    <property type="entry name" value="Glyco_transf_9"/>
    <property type="match status" value="1"/>
</dbReference>
<evidence type="ECO:0000256" key="4">
    <source>
        <dbReference type="ARBA" id="ARBA00043995"/>
    </source>
</evidence>